<dbReference type="GeneID" id="70581704"/>
<dbReference type="OrthoDB" id="9796655at2"/>
<dbReference type="EMBL" id="FUXB01000006">
    <property type="protein sequence ID" value="SJZ82461.1"/>
    <property type="molecule type" value="Genomic_DNA"/>
</dbReference>
<keyword evidence="2" id="KW-0805">Transcription regulation</keyword>
<dbReference type="InterPro" id="IPR000792">
    <property type="entry name" value="Tscrpt_reg_LuxR_C"/>
</dbReference>
<dbReference type="PROSITE" id="PS50043">
    <property type="entry name" value="HTH_LUXR_2"/>
    <property type="match status" value="1"/>
</dbReference>
<dbReference type="InterPro" id="IPR001789">
    <property type="entry name" value="Sig_transdc_resp-reg_receiver"/>
</dbReference>
<dbReference type="CDD" id="cd17535">
    <property type="entry name" value="REC_NarL-like"/>
    <property type="match status" value="1"/>
</dbReference>
<dbReference type="GO" id="GO:0000160">
    <property type="term" value="P:phosphorelay signal transduction system"/>
    <property type="evidence" value="ECO:0007669"/>
    <property type="project" value="InterPro"/>
</dbReference>
<feature type="domain" description="HTH luxR-type" evidence="6">
    <location>
        <begin position="145"/>
        <end position="210"/>
    </location>
</feature>
<evidence type="ECO:0000256" key="3">
    <source>
        <dbReference type="ARBA" id="ARBA00023125"/>
    </source>
</evidence>
<dbReference type="PRINTS" id="PR00038">
    <property type="entry name" value="HTHLUXR"/>
</dbReference>
<proteinExistence type="predicted"/>
<keyword evidence="1 5" id="KW-0597">Phosphoprotein</keyword>
<dbReference type="CDD" id="cd06170">
    <property type="entry name" value="LuxR_C_like"/>
    <property type="match status" value="1"/>
</dbReference>
<evidence type="ECO:0000313" key="9">
    <source>
        <dbReference type="Proteomes" id="UP000190834"/>
    </source>
</evidence>
<dbReference type="GO" id="GO:0006355">
    <property type="term" value="P:regulation of DNA-templated transcription"/>
    <property type="evidence" value="ECO:0007669"/>
    <property type="project" value="InterPro"/>
</dbReference>
<accession>A0A1T4NT78</accession>
<dbReference type="SUPFAM" id="SSF52172">
    <property type="entry name" value="CheY-like"/>
    <property type="match status" value="1"/>
</dbReference>
<protein>
    <submittedName>
        <fullName evidence="8">Two component transcriptional regulator, LuxR family</fullName>
    </submittedName>
</protein>
<dbReference type="GO" id="GO:0003677">
    <property type="term" value="F:DNA binding"/>
    <property type="evidence" value="ECO:0007669"/>
    <property type="project" value="UniProtKB-KW"/>
</dbReference>
<dbReference type="RefSeq" id="WP_078925855.1">
    <property type="nucleotide sequence ID" value="NZ_FUXB01000006.1"/>
</dbReference>
<dbReference type="Pfam" id="PF00196">
    <property type="entry name" value="GerE"/>
    <property type="match status" value="1"/>
</dbReference>
<dbReference type="Proteomes" id="UP000190834">
    <property type="component" value="Unassembled WGS sequence"/>
</dbReference>
<dbReference type="SMART" id="SM00421">
    <property type="entry name" value="HTH_LUXR"/>
    <property type="match status" value="1"/>
</dbReference>
<dbReference type="STRING" id="1123491.SAMN02745782_01456"/>
<dbReference type="PANTHER" id="PTHR43214:SF41">
    <property type="entry name" value="NITRATE_NITRITE RESPONSE REGULATOR PROTEIN NARP"/>
    <property type="match status" value="1"/>
</dbReference>
<evidence type="ECO:0000259" key="7">
    <source>
        <dbReference type="PROSITE" id="PS50110"/>
    </source>
</evidence>
<sequence>MDKNRKKKIIIIDDHPVVVMALKAMLEQNDYQVIATTDNGVDALKLIKEKHPDAIILDIGIPKLDGLEVINRLAHLPDPPKVLVLTAQPSDYYVSRCVQAGAAGFVSKNEELTAVIAALKAITCGYAFFPNQSKFNSYQGDKSNEKLGLKKLSGREMAVFQLLVSGLTNKEISERMLLSNKTISTYKSKIFEKLNVKTLVDLIEIAKQNGII</sequence>
<reference evidence="9" key="1">
    <citation type="submission" date="2017-02" db="EMBL/GenBank/DDBJ databases">
        <authorList>
            <person name="Varghese N."/>
            <person name="Submissions S."/>
        </authorList>
    </citation>
    <scope>NUCLEOTIDE SEQUENCE [LARGE SCALE GENOMIC DNA]</scope>
    <source>
        <strain evidence="9">DSM 19608</strain>
    </source>
</reference>
<evidence type="ECO:0000259" key="6">
    <source>
        <dbReference type="PROSITE" id="PS50043"/>
    </source>
</evidence>
<evidence type="ECO:0000313" key="8">
    <source>
        <dbReference type="EMBL" id="SJZ82461.1"/>
    </source>
</evidence>
<evidence type="ECO:0000256" key="1">
    <source>
        <dbReference type="ARBA" id="ARBA00022553"/>
    </source>
</evidence>
<dbReference type="Pfam" id="PF00072">
    <property type="entry name" value="Response_reg"/>
    <property type="match status" value="1"/>
</dbReference>
<dbReference type="AlphaFoldDB" id="A0A1T4NT78"/>
<dbReference type="InterPro" id="IPR058245">
    <property type="entry name" value="NreC/VraR/RcsB-like_REC"/>
</dbReference>
<dbReference type="PANTHER" id="PTHR43214">
    <property type="entry name" value="TWO-COMPONENT RESPONSE REGULATOR"/>
    <property type="match status" value="1"/>
</dbReference>
<gene>
    <name evidence="8" type="ORF">SAMN02745782_01456</name>
</gene>
<organism evidence="8 9">
    <name type="scientific">Vibrio cincinnatiensis DSM 19608</name>
    <dbReference type="NCBI Taxonomy" id="1123491"/>
    <lineage>
        <taxon>Bacteria</taxon>
        <taxon>Pseudomonadati</taxon>
        <taxon>Pseudomonadota</taxon>
        <taxon>Gammaproteobacteria</taxon>
        <taxon>Vibrionales</taxon>
        <taxon>Vibrionaceae</taxon>
        <taxon>Vibrio</taxon>
    </lineage>
</organism>
<name>A0A1T4NT78_VIBCI</name>
<dbReference type="Gene3D" id="1.10.10.10">
    <property type="entry name" value="Winged helix-like DNA-binding domain superfamily/Winged helix DNA-binding domain"/>
    <property type="match status" value="1"/>
</dbReference>
<dbReference type="InterPro" id="IPR011006">
    <property type="entry name" value="CheY-like_superfamily"/>
</dbReference>
<dbReference type="InterPro" id="IPR036388">
    <property type="entry name" value="WH-like_DNA-bd_sf"/>
</dbReference>
<dbReference type="PROSITE" id="PS50110">
    <property type="entry name" value="RESPONSE_REGULATORY"/>
    <property type="match status" value="1"/>
</dbReference>
<evidence type="ECO:0000256" key="2">
    <source>
        <dbReference type="ARBA" id="ARBA00023015"/>
    </source>
</evidence>
<keyword evidence="3" id="KW-0238">DNA-binding</keyword>
<keyword evidence="4" id="KW-0804">Transcription</keyword>
<dbReference type="Gene3D" id="3.40.50.2300">
    <property type="match status" value="1"/>
</dbReference>
<dbReference type="InterPro" id="IPR039420">
    <property type="entry name" value="WalR-like"/>
</dbReference>
<evidence type="ECO:0000256" key="4">
    <source>
        <dbReference type="ARBA" id="ARBA00023163"/>
    </source>
</evidence>
<evidence type="ECO:0000256" key="5">
    <source>
        <dbReference type="PROSITE-ProRule" id="PRU00169"/>
    </source>
</evidence>
<keyword evidence="9" id="KW-1185">Reference proteome</keyword>
<feature type="modified residue" description="4-aspartylphosphate" evidence="5">
    <location>
        <position position="58"/>
    </location>
</feature>
<dbReference type="SMART" id="SM00448">
    <property type="entry name" value="REC"/>
    <property type="match status" value="1"/>
</dbReference>
<feature type="domain" description="Response regulatory" evidence="7">
    <location>
        <begin position="8"/>
        <end position="123"/>
    </location>
</feature>